<organism evidence="1 2">
    <name type="scientific">Oceanobacillus bengalensis</name>
    <dbReference type="NCBI Taxonomy" id="1435466"/>
    <lineage>
        <taxon>Bacteria</taxon>
        <taxon>Bacillati</taxon>
        <taxon>Bacillota</taxon>
        <taxon>Bacilli</taxon>
        <taxon>Bacillales</taxon>
        <taxon>Bacillaceae</taxon>
        <taxon>Oceanobacillus</taxon>
    </lineage>
</organism>
<reference evidence="1 2" key="1">
    <citation type="journal article" date="2015" name="Antonie Van Leeuwenhoek">
        <title>Oceanobacillus bengalensis sp. nov., a bacterium isolated from seawater of the Bay of Bengal.</title>
        <authorList>
            <person name="Yongchang O."/>
            <person name="Xiang W."/>
            <person name="Wang G."/>
        </authorList>
    </citation>
    <scope>NUCLEOTIDE SEQUENCE [LARGE SCALE GENOMIC DNA]</scope>
    <source>
        <strain evidence="1 2">MCCC 1K00260</strain>
    </source>
</reference>
<dbReference type="AlphaFoldDB" id="A0A494YVY9"/>
<accession>A0A494YVY9</accession>
<dbReference type="Proteomes" id="UP000281813">
    <property type="component" value="Unassembled WGS sequence"/>
</dbReference>
<evidence type="ECO:0000313" key="2">
    <source>
        <dbReference type="Proteomes" id="UP000281813"/>
    </source>
</evidence>
<comment type="caution">
    <text evidence="1">The sequence shown here is derived from an EMBL/GenBank/DDBJ whole genome shotgun (WGS) entry which is preliminary data.</text>
</comment>
<evidence type="ECO:0000313" key="1">
    <source>
        <dbReference type="EMBL" id="RKQ14376.1"/>
    </source>
</evidence>
<proteinExistence type="predicted"/>
<name>A0A494YVY9_9BACI</name>
<sequence>MIGCCMEAPLELAGSFCVKKSKKSRFAEVHSYFAKVHSDFADVHIQIAKVHNEIAEVHNYKRKSVYINFSFFHPQKKTNIKQRKHGKLNKQNFAYEGCLDEKVGS</sequence>
<protein>
    <submittedName>
        <fullName evidence="1">Uncharacterized protein</fullName>
    </submittedName>
</protein>
<dbReference type="EMBL" id="RBZO01000021">
    <property type="protein sequence ID" value="RKQ14376.1"/>
    <property type="molecule type" value="Genomic_DNA"/>
</dbReference>
<gene>
    <name evidence="1" type="ORF">D8M05_13180</name>
</gene>
<keyword evidence="2" id="KW-1185">Reference proteome</keyword>